<name>A0AAW0LSL7_QUESU</name>
<proteinExistence type="inferred from homology"/>
<feature type="region of interest" description="Disordered" evidence="4">
    <location>
        <begin position="160"/>
        <end position="188"/>
    </location>
</feature>
<dbReference type="InterPro" id="IPR027356">
    <property type="entry name" value="NPH3_dom"/>
</dbReference>
<dbReference type="PROSITE" id="PS51649">
    <property type="entry name" value="NPH3"/>
    <property type="match status" value="1"/>
</dbReference>
<dbReference type="InterPro" id="IPR011333">
    <property type="entry name" value="SKP1/BTB/POZ_sf"/>
</dbReference>
<dbReference type="EMBL" id="PKMF04000055">
    <property type="protein sequence ID" value="KAK7854420.1"/>
    <property type="molecule type" value="Genomic_DNA"/>
</dbReference>
<protein>
    <submittedName>
        <fullName evidence="6">Btb/poz domain-containing protein</fullName>
    </submittedName>
</protein>
<dbReference type="Pfam" id="PF03000">
    <property type="entry name" value="NPH3"/>
    <property type="match status" value="1"/>
</dbReference>
<evidence type="ECO:0000256" key="3">
    <source>
        <dbReference type="PROSITE-ProRule" id="PRU00982"/>
    </source>
</evidence>
<evidence type="ECO:0000259" key="5">
    <source>
        <dbReference type="PROSITE" id="PS51649"/>
    </source>
</evidence>
<dbReference type="Proteomes" id="UP000237347">
    <property type="component" value="Unassembled WGS sequence"/>
</dbReference>
<comment type="similarity">
    <text evidence="3">Belongs to the NPH3 family.</text>
</comment>
<dbReference type="InterPro" id="IPR043454">
    <property type="entry name" value="NPH3/RPT2-like"/>
</dbReference>
<dbReference type="Gene3D" id="3.30.710.10">
    <property type="entry name" value="Potassium Channel Kv1.1, Chain A"/>
    <property type="match status" value="1"/>
</dbReference>
<feature type="compositionally biased region" description="Polar residues" evidence="4">
    <location>
        <begin position="178"/>
        <end position="188"/>
    </location>
</feature>
<keyword evidence="7" id="KW-1185">Reference proteome</keyword>
<evidence type="ECO:0000256" key="2">
    <source>
        <dbReference type="ARBA" id="ARBA00022786"/>
    </source>
</evidence>
<reference evidence="6 7" key="1">
    <citation type="journal article" date="2018" name="Sci. Data">
        <title>The draft genome sequence of cork oak.</title>
        <authorList>
            <person name="Ramos A.M."/>
            <person name="Usie A."/>
            <person name="Barbosa P."/>
            <person name="Barros P.M."/>
            <person name="Capote T."/>
            <person name="Chaves I."/>
            <person name="Simoes F."/>
            <person name="Abreu I."/>
            <person name="Carrasquinho I."/>
            <person name="Faro C."/>
            <person name="Guimaraes J.B."/>
            <person name="Mendonca D."/>
            <person name="Nobrega F."/>
            <person name="Rodrigues L."/>
            <person name="Saibo N.J.M."/>
            <person name="Varela M.C."/>
            <person name="Egas C."/>
            <person name="Matos J."/>
            <person name="Miguel C.M."/>
            <person name="Oliveira M.M."/>
            <person name="Ricardo C.P."/>
            <person name="Goncalves S."/>
        </authorList>
    </citation>
    <scope>NUCLEOTIDE SEQUENCE [LARGE SCALE GENOMIC DNA]</scope>
    <source>
        <strain evidence="7">cv. HL8</strain>
    </source>
</reference>
<keyword evidence="2" id="KW-0833">Ubl conjugation pathway</keyword>
<evidence type="ECO:0000313" key="6">
    <source>
        <dbReference type="EMBL" id="KAK7854420.1"/>
    </source>
</evidence>
<comment type="caution">
    <text evidence="6">The sequence shown here is derived from an EMBL/GenBank/DDBJ whole genome shotgun (WGS) entry which is preliminary data.</text>
</comment>
<sequence length="535" mass="60025">MPEFYDLQIHINGEQKFFLNEKIVSKYSARLKKMIDQEKRRTKTKKLGIEIDDFPGGANGFELVCRFCYNNGKISITVSNVSLFYCCAVFLGMTEKVSTCNLLQQTETFLAGMFYWSWIDILVCLKSCFPIFAHADSSGLVQKLISALLLKIAQNSDTNFITSSSSSSSSPETASGYRLSSSSKSTPDLIKSSSSSKAWWFEDLAVLPPNIIEKVIQSLGAYGPDNNSLILTRFLLHYLKTAAQSKAINQLYSKCEYGGLADTAIHGVVTVGKEAFSCRGLLWILRIVSGFGPNKDYKVGLEKLIGGMLDQATLDDLLVSGHDRAVYDVNLVLRLIRAFVNSDGISIHKMKKVGRLIDKYLGEISPDQNLKISKFLGVAESLPDSARDRFDGVYRAVDIYIQSHVSLSIEERSRLCGCLNYEKLSLAVCKELAKNPRIPPRIAVQALISQQSKVPKELDYCYNLSTSSTTQMVLYDDGENFLEENEDMRQNLTRMQWRVVELEKVCREMKGHMSKLVRHNVPTIPSHNRTLPKLC</sequence>
<evidence type="ECO:0000256" key="4">
    <source>
        <dbReference type="SAM" id="MobiDB-lite"/>
    </source>
</evidence>
<evidence type="ECO:0000256" key="1">
    <source>
        <dbReference type="ARBA" id="ARBA00004906"/>
    </source>
</evidence>
<feature type="domain" description="NPH3" evidence="5">
    <location>
        <begin position="198"/>
        <end position="453"/>
    </location>
</feature>
<dbReference type="AlphaFoldDB" id="A0AAW0LSL7"/>
<evidence type="ECO:0000313" key="7">
    <source>
        <dbReference type="Proteomes" id="UP000237347"/>
    </source>
</evidence>
<gene>
    <name evidence="6" type="ORF">CFP56_032218</name>
</gene>
<dbReference type="PANTHER" id="PTHR32370">
    <property type="entry name" value="OS12G0117600 PROTEIN"/>
    <property type="match status" value="1"/>
</dbReference>
<comment type="pathway">
    <text evidence="1">Protein modification; protein ubiquitination.</text>
</comment>
<accession>A0AAW0LSL7</accession>
<dbReference type="SUPFAM" id="SSF54695">
    <property type="entry name" value="POZ domain"/>
    <property type="match status" value="1"/>
</dbReference>
<organism evidence="6 7">
    <name type="scientific">Quercus suber</name>
    <name type="common">Cork oak</name>
    <dbReference type="NCBI Taxonomy" id="58331"/>
    <lineage>
        <taxon>Eukaryota</taxon>
        <taxon>Viridiplantae</taxon>
        <taxon>Streptophyta</taxon>
        <taxon>Embryophyta</taxon>
        <taxon>Tracheophyta</taxon>
        <taxon>Spermatophyta</taxon>
        <taxon>Magnoliopsida</taxon>
        <taxon>eudicotyledons</taxon>
        <taxon>Gunneridae</taxon>
        <taxon>Pentapetalae</taxon>
        <taxon>rosids</taxon>
        <taxon>fabids</taxon>
        <taxon>Fagales</taxon>
        <taxon>Fagaceae</taxon>
        <taxon>Quercus</taxon>
    </lineage>
</organism>